<keyword evidence="3 6" id="KW-0808">Transferase</keyword>
<evidence type="ECO:0000313" key="6">
    <source>
        <dbReference type="EMBL" id="CAB4122984.1"/>
    </source>
</evidence>
<feature type="domain" description="Fucosyltransferase C-terminal" evidence="4">
    <location>
        <begin position="141"/>
        <end position="258"/>
    </location>
</feature>
<dbReference type="Pfam" id="PF18025">
    <property type="entry name" value="FucT_N"/>
    <property type="match status" value="1"/>
</dbReference>
<evidence type="ECO:0000259" key="4">
    <source>
        <dbReference type="Pfam" id="PF00852"/>
    </source>
</evidence>
<dbReference type="SUPFAM" id="SSF53756">
    <property type="entry name" value="UDP-Glycosyltransferase/glycogen phosphorylase"/>
    <property type="match status" value="1"/>
</dbReference>
<reference evidence="6" key="1">
    <citation type="submission" date="2020-04" db="EMBL/GenBank/DDBJ databases">
        <authorList>
            <person name="Chiriac C."/>
            <person name="Salcher M."/>
            <person name="Ghai R."/>
            <person name="Kavagutti S V."/>
        </authorList>
    </citation>
    <scope>NUCLEOTIDE SEQUENCE</scope>
</reference>
<comment type="similarity">
    <text evidence="1">Belongs to the glycosyltransferase 10 family.</text>
</comment>
<keyword evidence="2" id="KW-0328">Glycosyltransferase</keyword>
<dbReference type="PANTHER" id="PTHR11929">
    <property type="entry name" value="ALPHA- 1,3 -FUCOSYLTRANSFERASE"/>
    <property type="match status" value="1"/>
</dbReference>
<dbReference type="InterPro" id="IPR055270">
    <property type="entry name" value="Glyco_tran_10_C"/>
</dbReference>
<dbReference type="Gene3D" id="3.40.50.11660">
    <property type="entry name" value="Glycosyl transferase family 10, C-terminal domain"/>
    <property type="match status" value="1"/>
</dbReference>
<proteinExistence type="inferred from homology"/>
<evidence type="ECO:0000259" key="5">
    <source>
        <dbReference type="Pfam" id="PF18025"/>
    </source>
</evidence>
<dbReference type="PANTHER" id="PTHR11929:SF194">
    <property type="entry name" value="ALPHA-(1,3)-FUCOSYLTRANSFERASE 10"/>
    <property type="match status" value="1"/>
</dbReference>
<dbReference type="EMBL" id="LR796167">
    <property type="protein sequence ID" value="CAB4122984.1"/>
    <property type="molecule type" value="Genomic_DNA"/>
</dbReference>
<feature type="domain" description="Alpha-(1,3)-fucosyltransferase FucT N-terminal" evidence="5">
    <location>
        <begin position="18"/>
        <end position="102"/>
    </location>
</feature>
<accession>A0A6J5KL37</accession>
<dbReference type="GO" id="GO:0008417">
    <property type="term" value="F:fucosyltransferase activity"/>
    <property type="evidence" value="ECO:0007669"/>
    <property type="project" value="InterPro"/>
</dbReference>
<evidence type="ECO:0000256" key="2">
    <source>
        <dbReference type="ARBA" id="ARBA00022676"/>
    </source>
</evidence>
<dbReference type="InterPro" id="IPR041058">
    <property type="entry name" value="FucT_N"/>
</dbReference>
<dbReference type="InterPro" id="IPR001503">
    <property type="entry name" value="Glyco_trans_10"/>
</dbReference>
<evidence type="ECO:0000256" key="3">
    <source>
        <dbReference type="ARBA" id="ARBA00022679"/>
    </source>
</evidence>
<dbReference type="Pfam" id="PF00852">
    <property type="entry name" value="Glyco_transf_10"/>
    <property type="match status" value="1"/>
</dbReference>
<gene>
    <name evidence="6" type="ORF">UFOVP29_143</name>
</gene>
<evidence type="ECO:0000256" key="1">
    <source>
        <dbReference type="ARBA" id="ARBA00008919"/>
    </source>
</evidence>
<sequence>MTTLKLSYRSMWPDHDPYKTPKDFFLWTLEQHYTVVIDNENPDVVIYSVFGPVPTASEYASNPVMIAYSGESYDADGTSDIKFGFHTHDDPAYHRLPIWCLYINWDTDAAPHPLNINSIRNRHKNTIAIPEKFCNFTYRNPVRSRIEFFMALNTRQRVESTGPLYNNTGTLLTDKPVALQQYRFTIAYENKQQPGYVTEKLLEPLAAGSVPIYWGGSQCAEDFNPAAFINADEFHLQSQLLDYIELVNNSPELWKQYTQAPIFLTPTDWPAKVFGIIYSVLADKKPRFVLGTI</sequence>
<dbReference type="InterPro" id="IPR038577">
    <property type="entry name" value="GT10-like_C_sf"/>
</dbReference>
<protein>
    <submittedName>
        <fullName evidence="6">Glycosyl transferase family 10</fullName>
    </submittedName>
</protein>
<dbReference type="GO" id="GO:0016020">
    <property type="term" value="C:membrane"/>
    <property type="evidence" value="ECO:0007669"/>
    <property type="project" value="InterPro"/>
</dbReference>
<name>A0A6J5KL37_9CAUD</name>
<organism evidence="6">
    <name type="scientific">uncultured Caudovirales phage</name>
    <dbReference type="NCBI Taxonomy" id="2100421"/>
    <lineage>
        <taxon>Viruses</taxon>
        <taxon>Duplodnaviria</taxon>
        <taxon>Heunggongvirae</taxon>
        <taxon>Uroviricota</taxon>
        <taxon>Caudoviricetes</taxon>
        <taxon>Peduoviridae</taxon>
        <taxon>Maltschvirus</taxon>
        <taxon>Maltschvirus maltsch</taxon>
    </lineage>
</organism>